<accession>A0A839YDM2</accession>
<dbReference type="InterPro" id="IPR004401">
    <property type="entry name" value="YbaB/EbfC"/>
</dbReference>
<dbReference type="EMBL" id="JACIBU010000001">
    <property type="protein sequence ID" value="MBB3677843.1"/>
    <property type="molecule type" value="Genomic_DNA"/>
</dbReference>
<sequence>MEPIGRPDPSGLMALAESLRSTAEKLATEGPRLQAEAKAVQVTETSRDGLVTVTVGSRGELVRLDIDPRVFRRPDSRELADTITETVHRAAAAAQERVLDVLEPLVPRRTMQAHLDGDTEAVVSGMTDQMFGRS</sequence>
<organism evidence="1 2">
    <name type="scientific">Modestobacter versicolor</name>
    <dbReference type="NCBI Taxonomy" id="429133"/>
    <lineage>
        <taxon>Bacteria</taxon>
        <taxon>Bacillati</taxon>
        <taxon>Actinomycetota</taxon>
        <taxon>Actinomycetes</taxon>
        <taxon>Geodermatophilales</taxon>
        <taxon>Geodermatophilaceae</taxon>
        <taxon>Modestobacter</taxon>
    </lineage>
</organism>
<dbReference type="GO" id="GO:0003677">
    <property type="term" value="F:DNA binding"/>
    <property type="evidence" value="ECO:0007669"/>
    <property type="project" value="UniProtKB-KW"/>
</dbReference>
<dbReference type="AlphaFoldDB" id="A0A839YDM2"/>
<name>A0A839YDM2_9ACTN</name>
<keyword evidence="1" id="KW-0238">DNA-binding</keyword>
<dbReference type="SUPFAM" id="SSF82607">
    <property type="entry name" value="YbaB-like"/>
    <property type="match status" value="1"/>
</dbReference>
<dbReference type="Proteomes" id="UP000580718">
    <property type="component" value="Unassembled WGS sequence"/>
</dbReference>
<evidence type="ECO:0000313" key="2">
    <source>
        <dbReference type="Proteomes" id="UP000580718"/>
    </source>
</evidence>
<dbReference type="InterPro" id="IPR036894">
    <property type="entry name" value="YbaB-like_sf"/>
</dbReference>
<evidence type="ECO:0000313" key="1">
    <source>
        <dbReference type="EMBL" id="MBB3677843.1"/>
    </source>
</evidence>
<proteinExistence type="predicted"/>
<dbReference type="Pfam" id="PF02575">
    <property type="entry name" value="YbaB_DNA_bd"/>
    <property type="match status" value="1"/>
</dbReference>
<dbReference type="Gene3D" id="3.30.1310.10">
    <property type="entry name" value="Nucleoid-associated protein YbaB-like domain"/>
    <property type="match status" value="1"/>
</dbReference>
<dbReference type="RefSeq" id="WP_220036082.1">
    <property type="nucleotide sequence ID" value="NZ_JACIBU010000001.1"/>
</dbReference>
<reference evidence="1 2" key="1">
    <citation type="submission" date="2020-08" db="EMBL/GenBank/DDBJ databases">
        <title>Sequencing the genomes of 1000 actinobacteria strains.</title>
        <authorList>
            <person name="Klenk H.-P."/>
        </authorList>
    </citation>
    <scope>NUCLEOTIDE SEQUENCE [LARGE SCALE GENOMIC DNA]</scope>
    <source>
        <strain evidence="1 2">DSM 16678</strain>
    </source>
</reference>
<comment type="caution">
    <text evidence="1">The sequence shown here is derived from an EMBL/GenBank/DDBJ whole genome shotgun (WGS) entry which is preliminary data.</text>
</comment>
<protein>
    <submittedName>
        <fullName evidence="1">DNA-binding protein YbaB</fullName>
    </submittedName>
</protein>
<gene>
    <name evidence="1" type="ORF">FHX36_003578</name>
</gene>